<dbReference type="SMART" id="SM00382">
    <property type="entry name" value="AAA"/>
    <property type="match status" value="1"/>
</dbReference>
<proteinExistence type="inferred from homology"/>
<name>A0A8T5V709_9BRAD</name>
<dbReference type="GO" id="GO:0055085">
    <property type="term" value="P:transmembrane transport"/>
    <property type="evidence" value="ECO:0007669"/>
    <property type="project" value="UniProtKB-ARBA"/>
</dbReference>
<protein>
    <submittedName>
        <fullName evidence="7">ABC transporter ATP-binding protein</fullName>
    </submittedName>
</protein>
<reference evidence="7" key="2">
    <citation type="submission" date="2022-04" db="EMBL/GenBank/DDBJ databases">
        <authorList>
            <person name="Bromfield E.S.P."/>
            <person name="Cloutier S."/>
        </authorList>
    </citation>
    <scope>NUCLEOTIDE SEQUENCE</scope>
    <source>
        <strain evidence="7">1S5</strain>
    </source>
</reference>
<dbReference type="CDD" id="cd03257">
    <property type="entry name" value="ABC_NikE_OppD_transporters"/>
    <property type="match status" value="1"/>
</dbReference>
<evidence type="ECO:0000256" key="3">
    <source>
        <dbReference type="ARBA" id="ARBA00022448"/>
    </source>
</evidence>
<evidence type="ECO:0000256" key="6">
    <source>
        <dbReference type="ARBA" id="ARBA00024722"/>
    </source>
</evidence>
<dbReference type="GO" id="GO:0016887">
    <property type="term" value="F:ATP hydrolysis activity"/>
    <property type="evidence" value="ECO:0007669"/>
    <property type="project" value="InterPro"/>
</dbReference>
<dbReference type="PANTHER" id="PTHR43776">
    <property type="entry name" value="TRANSPORT ATP-BINDING PROTEIN"/>
    <property type="match status" value="1"/>
</dbReference>
<dbReference type="InterPro" id="IPR003593">
    <property type="entry name" value="AAA+_ATPase"/>
</dbReference>
<dbReference type="InterPro" id="IPR017871">
    <property type="entry name" value="ABC_transporter-like_CS"/>
</dbReference>
<comment type="similarity">
    <text evidence="2">Belongs to the ABC transporter superfamily.</text>
</comment>
<keyword evidence="4" id="KW-0547">Nucleotide-binding</keyword>
<dbReference type="Pfam" id="PF00005">
    <property type="entry name" value="ABC_tran"/>
    <property type="match status" value="1"/>
</dbReference>
<reference evidence="7" key="1">
    <citation type="journal article" date="2017" name="Syst. Appl. Microbiol.">
        <title>Soybeans inoculated with root zone soils of Canadian native legumes harbour diverse and novel Bradyrhizobium spp. that possess agricultural potential.</title>
        <authorList>
            <person name="Bromfield E.S.P."/>
            <person name="Cloutier S."/>
            <person name="Tambong J.T."/>
            <person name="Tran Thi T.V."/>
        </authorList>
    </citation>
    <scope>NUCLEOTIDE SEQUENCE</scope>
    <source>
        <strain evidence="7">1S5</strain>
    </source>
</reference>
<keyword evidence="5 7" id="KW-0067">ATP-binding</keyword>
<dbReference type="AlphaFoldDB" id="A0A8T5V709"/>
<dbReference type="GO" id="GO:0005886">
    <property type="term" value="C:plasma membrane"/>
    <property type="evidence" value="ECO:0007669"/>
    <property type="project" value="UniProtKB-SubCell"/>
</dbReference>
<dbReference type="InterPro" id="IPR027417">
    <property type="entry name" value="P-loop_NTPase"/>
</dbReference>
<dbReference type="PROSITE" id="PS00211">
    <property type="entry name" value="ABC_TRANSPORTER_1"/>
    <property type="match status" value="1"/>
</dbReference>
<evidence type="ECO:0000313" key="8">
    <source>
        <dbReference type="Proteomes" id="UP000551709"/>
    </source>
</evidence>
<evidence type="ECO:0000256" key="4">
    <source>
        <dbReference type="ARBA" id="ARBA00022741"/>
    </source>
</evidence>
<comment type="function">
    <text evidence="6">Involved in beta-(1--&gt;2)glucan export. Transmembrane domains (TMD) form a pore in the inner membrane and the ATP-binding domain (NBD) is responsible for energy generation.</text>
</comment>
<dbReference type="Gene3D" id="3.40.50.300">
    <property type="entry name" value="P-loop containing nucleotide triphosphate hydrolases"/>
    <property type="match status" value="1"/>
</dbReference>
<dbReference type="GO" id="GO:0005524">
    <property type="term" value="F:ATP binding"/>
    <property type="evidence" value="ECO:0007669"/>
    <property type="project" value="UniProtKB-KW"/>
</dbReference>
<comment type="subcellular location">
    <subcellularLocation>
        <location evidence="1">Cell inner membrane</location>
        <topology evidence="1">Peripheral membrane protein</topology>
    </subcellularLocation>
</comment>
<accession>A0A8T5V709</accession>
<evidence type="ECO:0000256" key="2">
    <source>
        <dbReference type="ARBA" id="ARBA00005417"/>
    </source>
</evidence>
<gene>
    <name evidence="7" type="ORF">HAP41_0000024765</name>
</gene>
<evidence type="ECO:0000256" key="1">
    <source>
        <dbReference type="ARBA" id="ARBA00004417"/>
    </source>
</evidence>
<keyword evidence="3" id="KW-0813">Transport</keyword>
<dbReference type="EMBL" id="CP096255">
    <property type="protein sequence ID" value="UPT83647.1"/>
    <property type="molecule type" value="Genomic_DNA"/>
</dbReference>
<evidence type="ECO:0000256" key="5">
    <source>
        <dbReference type="ARBA" id="ARBA00022840"/>
    </source>
</evidence>
<dbReference type="InterPro" id="IPR050319">
    <property type="entry name" value="ABC_transp_ATP-bind"/>
</dbReference>
<dbReference type="PROSITE" id="PS50893">
    <property type="entry name" value="ABC_TRANSPORTER_2"/>
    <property type="match status" value="1"/>
</dbReference>
<dbReference type="InterPro" id="IPR013563">
    <property type="entry name" value="Oligopep_ABC_C"/>
</dbReference>
<dbReference type="PANTHER" id="PTHR43776:SF7">
    <property type="entry name" value="D,D-DIPEPTIDE TRANSPORT ATP-BINDING PROTEIN DDPF-RELATED"/>
    <property type="match status" value="1"/>
</dbReference>
<dbReference type="InterPro" id="IPR003439">
    <property type="entry name" value="ABC_transporter-like_ATP-bd"/>
</dbReference>
<sequence>MSGPLVEMSSISRSYAMRSGMFGRSTAVHAVDGLSLAIRKGETLGLVGESGSGKSTTGRIVLGLEPPDRGEVRFDGKMMAAPGTKAWRAQRARMQMIFQDPLGALDRRLPVAAQIREPLDIHGLGTPAEREERVRELLRAVELTPAHGARYPGALSGGQRQRIVLARALATKPDFLVCDEPVSALDVSIQAQVVNLLCDLQAQLGLTLLFISHDLRVVRQISNVVAVMYLGRIVEIGSADDLFARPEHPYTQALVSASPAPGRRSAGRIVLAGDPPNPAARPQGCAFHPRCPRAIARCASEVPALSAVSGDRQVACHLVTGPQAETRDAASDWTRGADDRARRHLRLRCAAPLRRSRADDPGT</sequence>
<dbReference type="Pfam" id="PF08352">
    <property type="entry name" value="oligo_HPY"/>
    <property type="match status" value="1"/>
</dbReference>
<dbReference type="SUPFAM" id="SSF52540">
    <property type="entry name" value="P-loop containing nucleoside triphosphate hydrolases"/>
    <property type="match status" value="1"/>
</dbReference>
<dbReference type="FunFam" id="3.40.50.300:FF:000016">
    <property type="entry name" value="Oligopeptide ABC transporter ATP-binding component"/>
    <property type="match status" value="1"/>
</dbReference>
<dbReference type="Proteomes" id="UP000551709">
    <property type="component" value="Chromosome"/>
</dbReference>
<dbReference type="GO" id="GO:0015833">
    <property type="term" value="P:peptide transport"/>
    <property type="evidence" value="ECO:0007669"/>
    <property type="project" value="InterPro"/>
</dbReference>
<evidence type="ECO:0000313" key="7">
    <source>
        <dbReference type="EMBL" id="UPT83647.1"/>
    </source>
</evidence>
<organism evidence="7 8">
    <name type="scientific">Bradyrhizobium barranii subsp. apii</name>
    <dbReference type="NCBI Taxonomy" id="2819348"/>
    <lineage>
        <taxon>Bacteria</taxon>
        <taxon>Pseudomonadati</taxon>
        <taxon>Pseudomonadota</taxon>
        <taxon>Alphaproteobacteria</taxon>
        <taxon>Hyphomicrobiales</taxon>
        <taxon>Nitrobacteraceae</taxon>
        <taxon>Bradyrhizobium</taxon>
        <taxon>Bradyrhizobium barranii</taxon>
    </lineage>
</organism>
<dbReference type="NCBIfam" id="TIGR01727">
    <property type="entry name" value="oligo_HPY"/>
    <property type="match status" value="1"/>
</dbReference>